<proteinExistence type="predicted"/>
<name>A0A0W0RSG9_LEGBO</name>
<feature type="signal peptide" evidence="1">
    <location>
        <begin position="1"/>
        <end position="23"/>
    </location>
</feature>
<evidence type="ECO:0000313" key="3">
    <source>
        <dbReference type="Proteomes" id="UP000054695"/>
    </source>
</evidence>
<dbReference type="RefSeq" id="WP_058459094.1">
    <property type="nucleotide sequence ID" value="NZ_CAAAIY010000001.1"/>
</dbReference>
<organism evidence="2 3">
    <name type="scientific">Legionella bozemanae</name>
    <name type="common">Fluoribacter bozemanae</name>
    <dbReference type="NCBI Taxonomy" id="447"/>
    <lineage>
        <taxon>Bacteria</taxon>
        <taxon>Pseudomonadati</taxon>
        <taxon>Pseudomonadota</taxon>
        <taxon>Gammaproteobacteria</taxon>
        <taxon>Legionellales</taxon>
        <taxon>Legionellaceae</taxon>
        <taxon>Legionella</taxon>
    </lineage>
</organism>
<dbReference type="PATRIC" id="fig|447.4.peg.1531"/>
<evidence type="ECO:0000313" key="2">
    <source>
        <dbReference type="EMBL" id="KTC73992.1"/>
    </source>
</evidence>
<evidence type="ECO:0000256" key="1">
    <source>
        <dbReference type="SAM" id="SignalP"/>
    </source>
</evidence>
<feature type="chain" id="PRO_5006911249" evidence="1">
    <location>
        <begin position="24"/>
        <end position="223"/>
    </location>
</feature>
<protein>
    <submittedName>
        <fullName evidence="2">Uncharacterized protein</fullName>
    </submittedName>
</protein>
<gene>
    <name evidence="2" type="ORF">Lboz_1432</name>
</gene>
<dbReference type="Proteomes" id="UP000054695">
    <property type="component" value="Unassembled WGS sequence"/>
</dbReference>
<comment type="caution">
    <text evidence="2">The sequence shown here is derived from an EMBL/GenBank/DDBJ whole genome shotgun (WGS) entry which is preliminary data.</text>
</comment>
<keyword evidence="3" id="KW-1185">Reference proteome</keyword>
<dbReference type="AlphaFoldDB" id="A0A0W0RSG9"/>
<accession>A0A0W0RSG9</accession>
<reference evidence="2 3" key="1">
    <citation type="submission" date="2015-11" db="EMBL/GenBank/DDBJ databases">
        <title>Genomic analysis of 38 Legionella species identifies large and diverse effector repertoires.</title>
        <authorList>
            <person name="Burstein D."/>
            <person name="Amaro F."/>
            <person name="Zusman T."/>
            <person name="Lifshitz Z."/>
            <person name="Cohen O."/>
            <person name="Gilbert J.A."/>
            <person name="Pupko T."/>
            <person name="Shuman H.A."/>
            <person name="Segal G."/>
        </authorList>
    </citation>
    <scope>NUCLEOTIDE SEQUENCE [LARGE SCALE GENOMIC DNA]</scope>
    <source>
        <strain evidence="2 3">WIGA</strain>
    </source>
</reference>
<dbReference type="OrthoDB" id="5646369at2"/>
<sequence length="223" mass="26088">MYQVVRAILYIWTFVITNSNATAASFSLDNLVKVTPENDTQCIQYYLYKGVLYCDTTKTDTQTMDPELKNYEKLKIVFDDRPWQMAWGNKNSIGTTIEYIPAGDDINHWNELVTSQFFPGLQKKMTLQQFANTMVKNIKSLGYQPIVNYLEDTQDRVLLEIRIEKPQNQAQDELEMFLKDDQGIYLLHYVIKKSDMGKENRAKWLQNLKSSEKLKSDQNKNNK</sequence>
<dbReference type="STRING" id="447.Lboz_1432"/>
<dbReference type="EMBL" id="LNXU01000017">
    <property type="protein sequence ID" value="KTC73992.1"/>
    <property type="molecule type" value="Genomic_DNA"/>
</dbReference>
<keyword evidence="1" id="KW-0732">Signal</keyword>